<accession>A0A395LXG2</accession>
<evidence type="ECO:0000259" key="1">
    <source>
        <dbReference type="Pfam" id="PF00989"/>
    </source>
</evidence>
<gene>
    <name evidence="2" type="ORF">D0433_11415</name>
</gene>
<dbReference type="Proteomes" id="UP000266389">
    <property type="component" value="Unassembled WGS sequence"/>
</dbReference>
<dbReference type="CDD" id="cd00130">
    <property type="entry name" value="PAS"/>
    <property type="match status" value="1"/>
</dbReference>
<dbReference type="InterPro" id="IPR035965">
    <property type="entry name" value="PAS-like_dom_sf"/>
</dbReference>
<comment type="caution">
    <text evidence="2">The sequence shown here is derived from an EMBL/GenBank/DDBJ whole genome shotgun (WGS) entry which is preliminary data.</text>
</comment>
<dbReference type="GO" id="GO:0006355">
    <property type="term" value="P:regulation of DNA-templated transcription"/>
    <property type="evidence" value="ECO:0007669"/>
    <property type="project" value="InterPro"/>
</dbReference>
<dbReference type="InterPro" id="IPR013767">
    <property type="entry name" value="PAS_fold"/>
</dbReference>
<organism evidence="2 3">
    <name type="scientific">Candidatus Thermochlorobacter aerophilus</name>
    <dbReference type="NCBI Taxonomy" id="1868324"/>
    <lineage>
        <taxon>Bacteria</taxon>
        <taxon>Pseudomonadati</taxon>
        <taxon>Chlorobiota</taxon>
        <taxon>Chlorobiia</taxon>
        <taxon>Chlorobiales</taxon>
        <taxon>Candidatus Thermochlorobacteriaceae</taxon>
        <taxon>Candidatus Thermochlorobacter</taxon>
    </lineage>
</organism>
<name>A0A395LXG2_9BACT</name>
<dbReference type="SUPFAM" id="SSF55785">
    <property type="entry name" value="PYP-like sensor domain (PAS domain)"/>
    <property type="match status" value="1"/>
</dbReference>
<evidence type="ECO:0000313" key="2">
    <source>
        <dbReference type="EMBL" id="RFM23276.1"/>
    </source>
</evidence>
<proteinExistence type="predicted"/>
<sequence length="68" mass="7495">MSLVCDGAPVGFCKLSLQGAFLQANDALQRMLGYGAEELRLQDISHPADYELETAFLDKSACWQETDL</sequence>
<protein>
    <submittedName>
        <fullName evidence="2">PAS domain S-box protein</fullName>
    </submittedName>
</protein>
<reference evidence="2 3" key="1">
    <citation type="journal article" date="2011" name="ISME J.">
        <title>Community ecology of hot spring cyanobacterial mats: predominant populations and their functional potential.</title>
        <authorList>
            <person name="Klatt C.G."/>
            <person name="Wood J.M."/>
            <person name="Rusch D.B."/>
            <person name="Bateson M.M."/>
            <person name="Hamamura N."/>
            <person name="Heidelberg J.F."/>
            <person name="Grossman A.R."/>
            <person name="Bhaya D."/>
            <person name="Cohan F.M."/>
            <person name="Kuhl M."/>
            <person name="Bryant D.A."/>
            <person name="Ward D.M."/>
        </authorList>
    </citation>
    <scope>NUCLEOTIDE SEQUENCE [LARGE SCALE GENOMIC DNA]</scope>
    <source>
        <strain evidence="2">OS</strain>
    </source>
</reference>
<dbReference type="NCBIfam" id="TIGR00229">
    <property type="entry name" value="sensory_box"/>
    <property type="match status" value="1"/>
</dbReference>
<feature type="domain" description="PAS fold" evidence="1">
    <location>
        <begin position="4"/>
        <end position="46"/>
    </location>
</feature>
<dbReference type="Gene3D" id="3.30.450.20">
    <property type="entry name" value="PAS domain"/>
    <property type="match status" value="1"/>
</dbReference>
<dbReference type="AlphaFoldDB" id="A0A395LXG2"/>
<dbReference type="EMBL" id="PHFL01000067">
    <property type="protein sequence ID" value="RFM23276.1"/>
    <property type="molecule type" value="Genomic_DNA"/>
</dbReference>
<dbReference type="Pfam" id="PF00989">
    <property type="entry name" value="PAS"/>
    <property type="match status" value="1"/>
</dbReference>
<dbReference type="InterPro" id="IPR000014">
    <property type="entry name" value="PAS"/>
</dbReference>
<evidence type="ECO:0000313" key="3">
    <source>
        <dbReference type="Proteomes" id="UP000266389"/>
    </source>
</evidence>